<name>A0ABT4U2G2_9ACTN</name>
<organism evidence="1 2">
    <name type="scientific">Nocardiopsis endophytica</name>
    <dbReference type="NCBI Taxonomy" id="3018445"/>
    <lineage>
        <taxon>Bacteria</taxon>
        <taxon>Bacillati</taxon>
        <taxon>Actinomycetota</taxon>
        <taxon>Actinomycetes</taxon>
        <taxon>Streptosporangiales</taxon>
        <taxon>Nocardiopsidaceae</taxon>
        <taxon>Nocardiopsis</taxon>
    </lineage>
</organism>
<accession>A0ABT4U2G2</accession>
<dbReference type="InterPro" id="IPR007822">
    <property type="entry name" value="LANC-like"/>
</dbReference>
<dbReference type="Gene3D" id="1.50.10.20">
    <property type="match status" value="1"/>
</dbReference>
<reference evidence="1 2" key="1">
    <citation type="submission" date="2023-01" db="EMBL/GenBank/DDBJ databases">
        <title>Draft genome sequence of Nocardiopsis sp. RSe5-2 isolated from halophytes.</title>
        <authorList>
            <person name="Duangmal K."/>
            <person name="Chantavorakit T."/>
        </authorList>
    </citation>
    <scope>NUCLEOTIDE SEQUENCE [LARGE SCALE GENOMIC DNA]</scope>
    <source>
        <strain evidence="1 2">RSe5-2</strain>
    </source>
</reference>
<dbReference type="RefSeq" id="WP_270685244.1">
    <property type="nucleotide sequence ID" value="NZ_JAQFWQ010000020.1"/>
</dbReference>
<sequence>MNTTALIDSELRARADAFIERWARRPVEGFDQDSAHSLAAGQAGDALAHAELAARGRTDPGLALRALTRAAQGDISASPSAGLYWGAPAVAFALHSAGPHRAHAKALATLHTHIARTADQRAQQMTERINRQEPARFGEYDVFFGLTGIGAYLLRTAPDSPELARVLTALSALVRPLPLGRARVPGWWVANDPHNSPTAPEGGHANLGAAHGITGPLMLLSQASRAGTTAPGQMSAIEHLAAFLLDWSRPGPTGRWWPEHLTLTEYTARTPAQQGPARPSWCYGTPGIARAGQLAALALGERHLRSVFESALADCLSDPHQLATLSDARLCHGWAGLFQTAWRAAADAADPRLAGLLPALAQRFTAAIPVAPSREAGLLDGDAGVVLALLTATEATVETGWDACLLIN</sequence>
<dbReference type="EMBL" id="JAQFWQ010000020">
    <property type="protein sequence ID" value="MDA2810876.1"/>
    <property type="molecule type" value="Genomic_DNA"/>
</dbReference>
<dbReference type="SUPFAM" id="SSF158745">
    <property type="entry name" value="LanC-like"/>
    <property type="match status" value="1"/>
</dbReference>
<proteinExistence type="predicted"/>
<dbReference type="PRINTS" id="PR01955">
    <property type="entry name" value="LANCFRANKIA"/>
</dbReference>
<gene>
    <name evidence="1" type="ORF">O4J56_09540</name>
</gene>
<dbReference type="Pfam" id="PF05147">
    <property type="entry name" value="LANC_like"/>
    <property type="match status" value="1"/>
</dbReference>
<dbReference type="PRINTS" id="PR01950">
    <property type="entry name" value="LANCSUPER"/>
</dbReference>
<evidence type="ECO:0000313" key="1">
    <source>
        <dbReference type="EMBL" id="MDA2810876.1"/>
    </source>
</evidence>
<dbReference type="SMART" id="SM01260">
    <property type="entry name" value="LANC_like"/>
    <property type="match status" value="1"/>
</dbReference>
<protein>
    <submittedName>
        <fullName evidence="1">Lanthionine synthetase C family protein</fullName>
    </submittedName>
</protein>
<dbReference type="CDD" id="cd04793">
    <property type="entry name" value="LanC"/>
    <property type="match status" value="1"/>
</dbReference>
<dbReference type="InterPro" id="IPR033889">
    <property type="entry name" value="LanC"/>
</dbReference>
<dbReference type="Proteomes" id="UP001527866">
    <property type="component" value="Unassembled WGS sequence"/>
</dbReference>
<keyword evidence="2" id="KW-1185">Reference proteome</keyword>
<evidence type="ECO:0000313" key="2">
    <source>
        <dbReference type="Proteomes" id="UP001527866"/>
    </source>
</evidence>
<comment type="caution">
    <text evidence="1">The sequence shown here is derived from an EMBL/GenBank/DDBJ whole genome shotgun (WGS) entry which is preliminary data.</text>
</comment>